<name>A0A858NPL8_9CAUD</name>
<gene>
    <name evidence="1" type="ORF">XccvBFoX7_gp83</name>
</gene>
<sequence length="206" mass="23165">MYPEKTQSKCEQPLTNTSTTSRLRINNVAKKATINKRGNVSITITNKSICMEKKDAPKFEFQTEFPEFKESEHRGIFTVHFLPINMQPGQRRGITLICFLDSNAKPQFRVPTRIYGSVRGNSYSITSLNSHQMKSYGKLVGVSYAKLKDAAAEIDHVSYHNNELDEINHMINMLTSKGFVVDTKKSSGKPAAEKPGIIATPLKRIL</sequence>
<organism evidence="1 2">
    <name type="scientific">Xanthomonas phage FoX7</name>
    <dbReference type="NCBI Taxonomy" id="2723903"/>
    <lineage>
        <taxon>Viruses</taxon>
        <taxon>Duplodnaviria</taxon>
        <taxon>Heunggongvirae</taxon>
        <taxon>Uroviricota</taxon>
        <taxon>Caudoviricetes</taxon>
        <taxon>Lindbergviridae</taxon>
        <taxon>Carpasinavirus</taxon>
        <taxon>Carpasinavirus FoX6</taxon>
        <taxon>Carpasinavirus XcP1</taxon>
    </lineage>
</organism>
<evidence type="ECO:0000313" key="1">
    <source>
        <dbReference type="EMBL" id="QJB22240.1"/>
    </source>
</evidence>
<dbReference type="EMBL" id="MT161387">
    <property type="protein sequence ID" value="QJB22240.1"/>
    <property type="molecule type" value="Genomic_DNA"/>
</dbReference>
<proteinExistence type="predicted"/>
<protein>
    <submittedName>
        <fullName evidence="1">Uncharacterized protein</fullName>
    </submittedName>
</protein>
<reference evidence="1" key="1">
    <citation type="submission" date="2020-03" db="EMBL/GenBank/DDBJ databases">
        <title>Development of an integrated pest management strategy to control Xanthomonas campestris pv. campestris by using bacteriophages.</title>
        <authorList>
            <person name="Fortuna K.J."/>
            <person name="Holtappels D."/>
            <person name="Lavigne R."/>
            <person name="Wagemans J."/>
        </authorList>
    </citation>
    <scope>NUCLEOTIDE SEQUENCE</scope>
</reference>
<accession>A0A858NPL8</accession>
<dbReference type="Proteomes" id="UP000671870">
    <property type="component" value="Segment"/>
</dbReference>
<evidence type="ECO:0000313" key="2">
    <source>
        <dbReference type="Proteomes" id="UP000671870"/>
    </source>
</evidence>